<protein>
    <submittedName>
        <fullName evidence="3">Uncharacterized protein</fullName>
    </submittedName>
</protein>
<dbReference type="AlphaFoldDB" id="A0A6D2JV35"/>
<organism evidence="3 4">
    <name type="scientific">Microthlaspi erraticum</name>
    <dbReference type="NCBI Taxonomy" id="1685480"/>
    <lineage>
        <taxon>Eukaryota</taxon>
        <taxon>Viridiplantae</taxon>
        <taxon>Streptophyta</taxon>
        <taxon>Embryophyta</taxon>
        <taxon>Tracheophyta</taxon>
        <taxon>Spermatophyta</taxon>
        <taxon>Magnoliopsida</taxon>
        <taxon>eudicotyledons</taxon>
        <taxon>Gunneridae</taxon>
        <taxon>Pentapetalae</taxon>
        <taxon>rosids</taxon>
        <taxon>malvids</taxon>
        <taxon>Brassicales</taxon>
        <taxon>Brassicaceae</taxon>
        <taxon>Coluteocarpeae</taxon>
        <taxon>Microthlaspi</taxon>
    </lineage>
</organism>
<feature type="region of interest" description="Disordered" evidence="2">
    <location>
        <begin position="46"/>
        <end position="238"/>
    </location>
</feature>
<proteinExistence type="predicted"/>
<keyword evidence="1" id="KW-0175">Coiled coil</keyword>
<feature type="coiled-coil region" evidence="1">
    <location>
        <begin position="325"/>
        <end position="376"/>
    </location>
</feature>
<evidence type="ECO:0000313" key="3">
    <source>
        <dbReference type="EMBL" id="CAA7044094.1"/>
    </source>
</evidence>
<feature type="compositionally biased region" description="Basic and acidic residues" evidence="2">
    <location>
        <begin position="192"/>
        <end position="236"/>
    </location>
</feature>
<comment type="caution">
    <text evidence="3">The sequence shown here is derived from an EMBL/GenBank/DDBJ whole genome shotgun (WGS) entry which is preliminary data.</text>
</comment>
<feature type="compositionally biased region" description="Polar residues" evidence="2">
    <location>
        <begin position="521"/>
        <end position="531"/>
    </location>
</feature>
<feature type="compositionally biased region" description="Basic and acidic residues" evidence="2">
    <location>
        <begin position="164"/>
        <end position="177"/>
    </location>
</feature>
<sequence>MVISVTSPEQLTRAKPSSALKGKFKALRELSHRIWPEVVEALERKKKERKEKKERKSKHVISATPLSVKPPRSKKKPRGLKKRTPVSVDDVIVASKPALKNRRSESPKLRDSPSPPLQSSSIASQTKISSRARHAKEGSSSTAERTPENVIDIDSPPAADQEGDVSRQDEDASRQDDDLGSPPRGGASPTQTREEFLTPHDDAPSFDRDGPEEGGSSRRPREGFFDDDEGMSRHSEMGGSVTELNLMLRKILRNQRSSLGAVILMRWRRGNVPLMENQDACGGSIWVSKVHPGWGIPREGLAFRGDFDEASQHHVKSGGKFAALIQKYETAIRVAKDEVSRMQREQEKAKDVDAMVADLKLKKLVLESKVTALNEEIVKTLGLQDTVDQLRAQVADLGEKAHQDAEAATAEAERLRRSRQEWAEIAATQVYNSVNVGDAVEAAVGRKQVDEALLSFVKKIQGVDLDFDAVEEKLEAKLTESFAEGDSIDEVVVGEDDFMKPHSLSMSEVMLPKSPSRQDDTGTSTFGANPI</sequence>
<evidence type="ECO:0000256" key="2">
    <source>
        <dbReference type="SAM" id="MobiDB-lite"/>
    </source>
</evidence>
<name>A0A6D2JV35_9BRAS</name>
<dbReference type="Proteomes" id="UP000467841">
    <property type="component" value="Unassembled WGS sequence"/>
</dbReference>
<feature type="compositionally biased region" description="Low complexity" evidence="2">
    <location>
        <begin position="118"/>
        <end position="129"/>
    </location>
</feature>
<reference evidence="3" key="1">
    <citation type="submission" date="2020-01" db="EMBL/GenBank/DDBJ databases">
        <authorList>
            <person name="Mishra B."/>
        </authorList>
    </citation>
    <scope>NUCLEOTIDE SEQUENCE [LARGE SCALE GENOMIC DNA]</scope>
</reference>
<evidence type="ECO:0000313" key="4">
    <source>
        <dbReference type="Proteomes" id="UP000467841"/>
    </source>
</evidence>
<dbReference type="EMBL" id="CACVBM020001293">
    <property type="protein sequence ID" value="CAA7044094.1"/>
    <property type="molecule type" value="Genomic_DNA"/>
</dbReference>
<feature type="compositionally biased region" description="Basic and acidic residues" evidence="2">
    <location>
        <begin position="102"/>
        <end position="111"/>
    </location>
</feature>
<keyword evidence="4" id="KW-1185">Reference proteome</keyword>
<evidence type="ECO:0000256" key="1">
    <source>
        <dbReference type="SAM" id="Coils"/>
    </source>
</evidence>
<accession>A0A6D2JV35</accession>
<feature type="compositionally biased region" description="Basic residues" evidence="2">
    <location>
        <begin position="71"/>
        <end position="84"/>
    </location>
</feature>
<feature type="compositionally biased region" description="Basic residues" evidence="2">
    <location>
        <begin position="46"/>
        <end position="59"/>
    </location>
</feature>
<gene>
    <name evidence="3" type="ORF">MERR_LOCUS31329</name>
</gene>
<feature type="region of interest" description="Disordered" evidence="2">
    <location>
        <begin position="508"/>
        <end position="531"/>
    </location>
</feature>